<keyword evidence="3" id="KW-1185">Reference proteome</keyword>
<comment type="caution">
    <text evidence="2">The sequence shown here is derived from an EMBL/GenBank/DDBJ whole genome shotgun (WGS) entry which is preliminary data.</text>
</comment>
<feature type="non-terminal residue" evidence="2">
    <location>
        <position position="666"/>
    </location>
</feature>
<proteinExistence type="predicted"/>
<dbReference type="AlphaFoldDB" id="A0A2S9PTS1"/>
<keyword evidence="1" id="KW-0732">Signal</keyword>
<gene>
    <name evidence="2" type="ORF">C6N75_18485</name>
</gene>
<reference evidence="2 3" key="1">
    <citation type="submission" date="2018-03" db="EMBL/GenBank/DDBJ databases">
        <title>Novel Streptomyces sp. from soil.</title>
        <authorList>
            <person name="Tan G.Y.A."/>
            <person name="Lee Z.Y."/>
        </authorList>
    </citation>
    <scope>NUCLEOTIDE SEQUENCE [LARGE SCALE GENOMIC DNA]</scope>
    <source>
        <strain evidence="2 3">ST5x</strain>
    </source>
</reference>
<feature type="signal peptide" evidence="1">
    <location>
        <begin position="1"/>
        <end position="23"/>
    </location>
</feature>
<protein>
    <submittedName>
        <fullName evidence="2">Chromosome segregation protein ParM</fullName>
    </submittedName>
</protein>
<dbReference type="InterPro" id="IPR027417">
    <property type="entry name" value="P-loop_NTPase"/>
</dbReference>
<dbReference type="Gene3D" id="3.40.50.300">
    <property type="entry name" value="P-loop containing nucleotide triphosphate hydrolases"/>
    <property type="match status" value="1"/>
</dbReference>
<evidence type="ECO:0000313" key="2">
    <source>
        <dbReference type="EMBL" id="PRH77773.1"/>
    </source>
</evidence>
<sequence>MYLPRAVALERLACTLAAPVICAAPNHSPAGLTTAGIAVLGAAGLGNAVHAARSRTPGSGQRILRSLPFALAAAVDVTALWTPGWGPWNADALAAAGWAVACGALAPFSRTSRGHRSAPAVRPALAAAPSADEPYEEVPVVEEALEPLHPEDGAPLYTRSARELWERAGLPGGTLLVKAIPHPDTEHDLTILLRSREPGRPIGNLTPAAVAAAFVVMEQDVTLAPVEAQPDGRQSGPGWVQAHITPDANRRRTTEPTTEQWWADRISTDRGPIPGSVFVKKVREDRRRVTHYIAQVPDEIGEPRVNLHTLAAALKTKYDDGRLFVTIDADHVLVSLWDTSPLAQEFPATRELLTPDADGRWVTGYLGNGQPARNRVYTDRGAAHGLFVAPSGGGKTQLMALHVAADALFGGVVWLATEAPDEKTAALGEHTDRYGIGALYMLRMLRALNALMEIRGQMLWDDGRLHDWDPKAPGCPYRMLSAYLDEFLSAARHGTYGEEVMDLAETVSVKGRKYGIGIKVAGQSIYVQDGFTQLLCENLRENCIPVILKVAAKKVGDMFRALGIAEDHIPAPLPRSFSPEERGRIERVMAGEPEPPADSNTGGAGWIVEGKQPDVLRTLYMNFKTGIDHYFPDLVTSLTDHEIGELERRELWFDWTEPPRPGEFPT</sequence>
<evidence type="ECO:0000313" key="3">
    <source>
        <dbReference type="Proteomes" id="UP000239322"/>
    </source>
</evidence>
<dbReference type="OrthoDB" id="3908616at2"/>
<accession>A0A2S9PTS1</accession>
<dbReference type="EMBL" id="PVLV01000280">
    <property type="protein sequence ID" value="PRH77773.1"/>
    <property type="molecule type" value="Genomic_DNA"/>
</dbReference>
<dbReference type="RefSeq" id="WP_105870015.1">
    <property type="nucleotide sequence ID" value="NZ_PVLV01000280.1"/>
</dbReference>
<evidence type="ECO:0000256" key="1">
    <source>
        <dbReference type="SAM" id="SignalP"/>
    </source>
</evidence>
<dbReference type="Proteomes" id="UP000239322">
    <property type="component" value="Unassembled WGS sequence"/>
</dbReference>
<name>A0A2S9PTS1_9ACTN</name>
<feature type="chain" id="PRO_5015535831" evidence="1">
    <location>
        <begin position="24"/>
        <end position="666"/>
    </location>
</feature>
<organism evidence="2 3">
    <name type="scientific">Streptomyces solincola</name>
    <dbReference type="NCBI Taxonomy" id="2100817"/>
    <lineage>
        <taxon>Bacteria</taxon>
        <taxon>Bacillati</taxon>
        <taxon>Actinomycetota</taxon>
        <taxon>Actinomycetes</taxon>
        <taxon>Kitasatosporales</taxon>
        <taxon>Streptomycetaceae</taxon>
        <taxon>Streptomyces</taxon>
    </lineage>
</organism>